<protein>
    <submittedName>
        <fullName evidence="3">7TM_GPCR_Srx domain-containing protein</fullName>
    </submittedName>
</protein>
<proteinExistence type="predicted"/>
<feature type="transmembrane region" description="Helical" evidence="1">
    <location>
        <begin position="170"/>
        <end position="192"/>
    </location>
</feature>
<sequence length="255" mass="28997">MLTTLIVSWWLCAIFGVLLGVYNMAFWRPEPIYNKYAMFSFFLPAILTLNCVHISQFFITVERIMIMKSANPGYSQKILLALCILMNIGASLFLGIYFIVKFNTSETNVDDCMSIICMVGMDSYLVSYHIANGISVVTLLASLYFLILFRKTTSAVRTKGMQSSKMQNMIKYTICIDIWLDFLPQILTVGLTLLNSPFGPYVATLQRILFTFCGIFVNQRFYKVFVINENSVSVMSTSKVFQTSKNINSVIPIKH</sequence>
<organism evidence="2 3">
    <name type="scientific">Panagrellus redivivus</name>
    <name type="common">Microworm</name>
    <dbReference type="NCBI Taxonomy" id="6233"/>
    <lineage>
        <taxon>Eukaryota</taxon>
        <taxon>Metazoa</taxon>
        <taxon>Ecdysozoa</taxon>
        <taxon>Nematoda</taxon>
        <taxon>Chromadorea</taxon>
        <taxon>Rhabditida</taxon>
        <taxon>Tylenchina</taxon>
        <taxon>Panagrolaimomorpha</taxon>
        <taxon>Panagrolaimoidea</taxon>
        <taxon>Panagrolaimidae</taxon>
        <taxon>Panagrellus</taxon>
    </lineage>
</organism>
<keyword evidence="1" id="KW-0812">Transmembrane</keyword>
<evidence type="ECO:0000313" key="2">
    <source>
        <dbReference type="Proteomes" id="UP000492821"/>
    </source>
</evidence>
<keyword evidence="1" id="KW-1133">Transmembrane helix</keyword>
<reference evidence="2" key="1">
    <citation type="journal article" date="2013" name="Genetics">
        <title>The draft genome and transcriptome of Panagrellus redivivus are shaped by the harsh demands of a free-living lifestyle.</title>
        <authorList>
            <person name="Srinivasan J."/>
            <person name="Dillman A.R."/>
            <person name="Macchietto M.G."/>
            <person name="Heikkinen L."/>
            <person name="Lakso M."/>
            <person name="Fracchia K.M."/>
            <person name="Antoshechkin I."/>
            <person name="Mortazavi A."/>
            <person name="Wong G."/>
            <person name="Sternberg P.W."/>
        </authorList>
    </citation>
    <scope>NUCLEOTIDE SEQUENCE [LARGE SCALE GENOMIC DNA]</scope>
    <source>
        <strain evidence="2">MT8872</strain>
    </source>
</reference>
<dbReference type="AlphaFoldDB" id="A0A7E4UM78"/>
<feature type="transmembrane region" description="Helical" evidence="1">
    <location>
        <begin position="7"/>
        <end position="25"/>
    </location>
</feature>
<feature type="transmembrane region" description="Helical" evidence="1">
    <location>
        <begin position="198"/>
        <end position="217"/>
    </location>
</feature>
<feature type="transmembrane region" description="Helical" evidence="1">
    <location>
        <begin position="79"/>
        <end position="100"/>
    </location>
</feature>
<name>A0A7E4UM78_PANRE</name>
<evidence type="ECO:0000313" key="3">
    <source>
        <dbReference type="WBParaSite" id="Pan_g10134.t1"/>
    </source>
</evidence>
<accession>A0A7E4UM78</accession>
<dbReference type="WBParaSite" id="Pan_g10134.t1">
    <property type="protein sequence ID" value="Pan_g10134.t1"/>
    <property type="gene ID" value="Pan_g10134"/>
</dbReference>
<feature type="transmembrane region" description="Helical" evidence="1">
    <location>
        <begin position="37"/>
        <end position="59"/>
    </location>
</feature>
<feature type="transmembrane region" description="Helical" evidence="1">
    <location>
        <begin position="128"/>
        <end position="149"/>
    </location>
</feature>
<keyword evidence="2" id="KW-1185">Reference proteome</keyword>
<evidence type="ECO:0000256" key="1">
    <source>
        <dbReference type="SAM" id="Phobius"/>
    </source>
</evidence>
<reference evidence="3" key="2">
    <citation type="submission" date="2020-10" db="UniProtKB">
        <authorList>
            <consortium name="WormBaseParasite"/>
        </authorList>
    </citation>
    <scope>IDENTIFICATION</scope>
</reference>
<keyword evidence="1" id="KW-0472">Membrane</keyword>
<dbReference type="Proteomes" id="UP000492821">
    <property type="component" value="Unassembled WGS sequence"/>
</dbReference>